<dbReference type="Pfam" id="PF13407">
    <property type="entry name" value="Peripla_BP_4"/>
    <property type="match status" value="1"/>
</dbReference>
<dbReference type="AlphaFoldDB" id="A0A494XFW4"/>
<dbReference type="EMBL" id="RBZU01000010">
    <property type="protein sequence ID" value="RKP49635.1"/>
    <property type="molecule type" value="Genomic_DNA"/>
</dbReference>
<proteinExistence type="inferred from homology"/>
<comment type="similarity">
    <text evidence="2">Belongs to the bacterial solute-binding protein 2 family.</text>
</comment>
<feature type="domain" description="Periplasmic binding protein" evidence="4">
    <location>
        <begin position="38"/>
        <end position="295"/>
    </location>
</feature>
<dbReference type="RefSeq" id="WP_121088683.1">
    <property type="nucleotide sequence ID" value="NZ_RBZU01000010.1"/>
</dbReference>
<name>A0A494XFW4_9BURK</name>
<gene>
    <name evidence="5" type="ORF">D7S86_20295</name>
</gene>
<evidence type="ECO:0000256" key="2">
    <source>
        <dbReference type="ARBA" id="ARBA00007639"/>
    </source>
</evidence>
<comment type="subcellular location">
    <subcellularLocation>
        <location evidence="1">Periplasm</location>
    </subcellularLocation>
</comment>
<dbReference type="GO" id="GO:0030288">
    <property type="term" value="C:outer membrane-bounded periplasmic space"/>
    <property type="evidence" value="ECO:0007669"/>
    <property type="project" value="TreeGrafter"/>
</dbReference>
<dbReference type="InterPro" id="IPR050555">
    <property type="entry name" value="Bact_Solute-Bind_Prot2"/>
</dbReference>
<dbReference type="InterPro" id="IPR028082">
    <property type="entry name" value="Peripla_BP_I"/>
</dbReference>
<evidence type="ECO:0000256" key="1">
    <source>
        <dbReference type="ARBA" id="ARBA00004418"/>
    </source>
</evidence>
<dbReference type="PANTHER" id="PTHR30036:SF7">
    <property type="entry name" value="ABC TRANSPORTER PERIPLASMIC-BINDING PROTEIN YPHF"/>
    <property type="match status" value="1"/>
</dbReference>
<comment type="caution">
    <text evidence="5">The sequence shown here is derived from an EMBL/GenBank/DDBJ whole genome shotgun (WGS) entry which is preliminary data.</text>
</comment>
<accession>A0A494XFW4</accession>
<protein>
    <submittedName>
        <fullName evidence="5">Autoinducer 2 ABC transporter substrate-binding protein</fullName>
    </submittedName>
</protein>
<dbReference type="Proteomes" id="UP000270342">
    <property type="component" value="Unassembled WGS sequence"/>
</dbReference>
<dbReference type="SUPFAM" id="SSF53822">
    <property type="entry name" value="Periplasmic binding protein-like I"/>
    <property type="match status" value="1"/>
</dbReference>
<keyword evidence="6" id="KW-1185">Reference proteome</keyword>
<dbReference type="Gene3D" id="3.40.50.2300">
    <property type="match status" value="2"/>
</dbReference>
<dbReference type="GO" id="GO:0030246">
    <property type="term" value="F:carbohydrate binding"/>
    <property type="evidence" value="ECO:0007669"/>
    <property type="project" value="TreeGrafter"/>
</dbReference>
<dbReference type="OrthoDB" id="9781890at2"/>
<evidence type="ECO:0000256" key="3">
    <source>
        <dbReference type="SAM" id="SignalP"/>
    </source>
</evidence>
<reference evidence="5 6" key="1">
    <citation type="submission" date="2018-10" db="EMBL/GenBank/DDBJ databases">
        <title>Robbsia sp. DHC34, isolated from soil.</title>
        <authorList>
            <person name="Gao Z.-H."/>
            <person name="Qiu L.-H."/>
        </authorList>
    </citation>
    <scope>NUCLEOTIDE SEQUENCE [LARGE SCALE GENOMIC DNA]</scope>
    <source>
        <strain evidence="5 6">DHC34</strain>
    </source>
</reference>
<dbReference type="PANTHER" id="PTHR30036">
    <property type="entry name" value="D-XYLOSE-BINDING PERIPLASMIC PROTEIN"/>
    <property type="match status" value="1"/>
</dbReference>
<feature type="chain" id="PRO_5019772601" evidence="3">
    <location>
        <begin position="31"/>
        <end position="336"/>
    </location>
</feature>
<keyword evidence="3" id="KW-0732">Signal</keyword>
<evidence type="ECO:0000259" key="4">
    <source>
        <dbReference type="Pfam" id="PF13407"/>
    </source>
</evidence>
<dbReference type="InterPro" id="IPR025997">
    <property type="entry name" value="SBP_2_dom"/>
</dbReference>
<organism evidence="5 6">
    <name type="scientific">Pararobbsia silviterrae</name>
    <dbReference type="NCBI Taxonomy" id="1792498"/>
    <lineage>
        <taxon>Bacteria</taxon>
        <taxon>Pseudomonadati</taxon>
        <taxon>Pseudomonadota</taxon>
        <taxon>Betaproteobacteria</taxon>
        <taxon>Burkholderiales</taxon>
        <taxon>Burkholderiaceae</taxon>
        <taxon>Pararobbsia</taxon>
    </lineage>
</organism>
<evidence type="ECO:0000313" key="6">
    <source>
        <dbReference type="Proteomes" id="UP000270342"/>
    </source>
</evidence>
<evidence type="ECO:0000313" key="5">
    <source>
        <dbReference type="EMBL" id="RKP49635.1"/>
    </source>
</evidence>
<feature type="signal peptide" evidence="3">
    <location>
        <begin position="1"/>
        <end position="30"/>
    </location>
</feature>
<sequence>MHSPARRLLAQAIAAALVTGVAASSVWADAAAPANSEVAVVVKIVGIPWFNRFGEGVTKAGKQLNIKATQVGPTQADPAQQVKVVEDLIARNVGAIAVVPDDAHALEPVLKRARDKGITVVTHESPGQVGAQWDVETIDNREFAVSVFQKLADLTGGEGTFVLIVGSLTTPLHKEWADTGLAYLKEKYPKLTLISDRYGVGESLDDSYRTATEILKAHPDLKGVVAFGSQGPIGFARALEQQGFKPGQVKVVGNALPKQAAPYIKKGYIDAGFLWDPSDAGFALVALADKVRKGEPIEDGWELPGLGKATVDKDNHIVRFKAARVFTKSNVDQFNF</sequence>